<evidence type="ECO:0000313" key="8">
    <source>
        <dbReference type="Proteomes" id="UP001307889"/>
    </source>
</evidence>
<evidence type="ECO:0000313" key="7">
    <source>
        <dbReference type="EMBL" id="BES97207.1"/>
    </source>
</evidence>
<feature type="coiled-coil region" evidence="5">
    <location>
        <begin position="153"/>
        <end position="208"/>
    </location>
</feature>
<keyword evidence="2" id="KW-0344">Guanine-nucleotide releasing factor</keyword>
<protein>
    <recommendedName>
        <fullName evidence="4">SH3 domain-binding protein 5-like</fullName>
    </recommendedName>
</protein>
<feature type="region of interest" description="Disordered" evidence="6">
    <location>
        <begin position="416"/>
        <end position="484"/>
    </location>
</feature>
<feature type="compositionally biased region" description="Polar residues" evidence="6">
    <location>
        <begin position="430"/>
        <end position="457"/>
    </location>
</feature>
<accession>A0ABN7B385</accession>
<comment type="similarity">
    <text evidence="1">Belongs to the SH3BP5 family.</text>
</comment>
<evidence type="ECO:0000256" key="5">
    <source>
        <dbReference type="SAM" id="Coils"/>
    </source>
</evidence>
<feature type="compositionally biased region" description="Polar residues" evidence="6">
    <location>
        <begin position="316"/>
        <end position="332"/>
    </location>
</feature>
<organism evidence="7 8">
    <name type="scientific">Nesidiocoris tenuis</name>
    <dbReference type="NCBI Taxonomy" id="355587"/>
    <lineage>
        <taxon>Eukaryota</taxon>
        <taxon>Metazoa</taxon>
        <taxon>Ecdysozoa</taxon>
        <taxon>Arthropoda</taxon>
        <taxon>Hexapoda</taxon>
        <taxon>Insecta</taxon>
        <taxon>Pterygota</taxon>
        <taxon>Neoptera</taxon>
        <taxon>Paraneoptera</taxon>
        <taxon>Hemiptera</taxon>
        <taxon>Heteroptera</taxon>
        <taxon>Panheteroptera</taxon>
        <taxon>Cimicomorpha</taxon>
        <taxon>Miridae</taxon>
        <taxon>Dicyphina</taxon>
        <taxon>Nesidiocoris</taxon>
    </lineage>
</organism>
<dbReference type="InterPro" id="IPR007940">
    <property type="entry name" value="SH3BP5"/>
</dbReference>
<evidence type="ECO:0000256" key="2">
    <source>
        <dbReference type="ARBA" id="ARBA00022658"/>
    </source>
</evidence>
<dbReference type="EMBL" id="AP028916">
    <property type="protein sequence ID" value="BES97207.1"/>
    <property type="molecule type" value="Genomic_DNA"/>
</dbReference>
<evidence type="ECO:0000256" key="4">
    <source>
        <dbReference type="ARBA" id="ARBA00040366"/>
    </source>
</evidence>
<sequence length="484" mass="53450">MLLRRCESENEQQVDPRVKVELERLNSATDDINKLEVELDEARATFHNMLRLSMVETEALCNRVGPSSVEKARPYYAARIQSKQAQAEAHKSALRLEKANSAHSAAKEMVFLAEEGLTMEGRTFDHAWQEMLNHATIRVNECETERTQSEAHNLRATAACQAAQNKVAQLQKELKKAIAKSRCYYETKAKLNARLDVQKARVIQLENLVLSAKTTYSDALKNLETISNEIHKSRRGNGKSNGKPNSPNGSSSTSSSESTGSPDSYPNEEYLRLPDRPGVSPSTPQVDYRKLCGSEETSPIETRRCNISPLERSPFESPTSVGSNYHPCSSDLSPRVPEPPAAEEWSEIPLSVDGASPRVAEAVESREPEPATPHPPIEQMGRRQSIDALISGSTGKVKEIFSQGILKLNIASISERKNSLESCRRRVSKSQRPSSRTSRCSTDEGASSNEDPQSSDEMLSDDQIASLMLDEELQFGGSSTSKMA</sequence>
<evidence type="ECO:0000256" key="3">
    <source>
        <dbReference type="ARBA" id="ARBA00023054"/>
    </source>
</evidence>
<feature type="region of interest" description="Disordered" evidence="6">
    <location>
        <begin position="227"/>
        <end position="386"/>
    </location>
</feature>
<dbReference type="PANTHER" id="PTHR19423">
    <property type="entry name" value="SH3 DOMAIN-BINDING PROTEIN 5"/>
    <property type="match status" value="1"/>
</dbReference>
<evidence type="ECO:0000256" key="1">
    <source>
        <dbReference type="ARBA" id="ARBA00007796"/>
    </source>
</evidence>
<reference evidence="7 8" key="1">
    <citation type="submission" date="2023-09" db="EMBL/GenBank/DDBJ databases">
        <title>Nesidiocoris tenuis whole genome shotgun sequence.</title>
        <authorList>
            <person name="Shibata T."/>
            <person name="Shimoda M."/>
            <person name="Kobayashi T."/>
            <person name="Uehara T."/>
        </authorList>
    </citation>
    <scope>NUCLEOTIDE SEQUENCE [LARGE SCALE GENOMIC DNA]</scope>
    <source>
        <strain evidence="7 8">Japan</strain>
    </source>
</reference>
<keyword evidence="3 5" id="KW-0175">Coiled coil</keyword>
<evidence type="ECO:0000256" key="6">
    <source>
        <dbReference type="SAM" id="MobiDB-lite"/>
    </source>
</evidence>
<keyword evidence="8" id="KW-1185">Reference proteome</keyword>
<name>A0ABN7B385_9HEMI</name>
<gene>
    <name evidence="7" type="ORF">NTJ_10021</name>
</gene>
<dbReference type="PANTHER" id="PTHR19423:SF8">
    <property type="entry name" value="SH3 DOMAIN-BINDING PROTEIN 5-LIKE"/>
    <property type="match status" value="1"/>
</dbReference>
<dbReference type="Proteomes" id="UP001307889">
    <property type="component" value="Chromosome 8"/>
</dbReference>
<feature type="coiled-coil region" evidence="5">
    <location>
        <begin position="18"/>
        <end position="52"/>
    </location>
</feature>
<feature type="compositionally biased region" description="Low complexity" evidence="6">
    <location>
        <begin position="238"/>
        <end position="261"/>
    </location>
</feature>
<proteinExistence type="inferred from homology"/>
<dbReference type="Pfam" id="PF05276">
    <property type="entry name" value="SH3BP5"/>
    <property type="match status" value="1"/>
</dbReference>